<dbReference type="HOGENOM" id="CLU_618280_0_0_1"/>
<accession>W4KM14</accession>
<dbReference type="InParanoid" id="W4KM14"/>
<dbReference type="EMBL" id="KI925455">
    <property type="protein sequence ID" value="ETW86101.1"/>
    <property type="molecule type" value="Genomic_DNA"/>
</dbReference>
<keyword evidence="2" id="KW-0812">Transmembrane</keyword>
<evidence type="ECO:0000313" key="3">
    <source>
        <dbReference type="EMBL" id="ETW86101.1"/>
    </source>
</evidence>
<keyword evidence="2" id="KW-1133">Transmembrane helix</keyword>
<feature type="transmembrane region" description="Helical" evidence="2">
    <location>
        <begin position="46"/>
        <end position="67"/>
    </location>
</feature>
<feature type="region of interest" description="Disordered" evidence="1">
    <location>
        <begin position="260"/>
        <end position="287"/>
    </location>
</feature>
<dbReference type="RefSeq" id="XP_009542875.1">
    <property type="nucleotide sequence ID" value="XM_009544580.1"/>
</dbReference>
<proteinExistence type="predicted"/>
<evidence type="ECO:0000256" key="1">
    <source>
        <dbReference type="SAM" id="MobiDB-lite"/>
    </source>
</evidence>
<keyword evidence="4" id="KW-1185">Reference proteome</keyword>
<name>W4KM14_HETIT</name>
<organism evidence="3 4">
    <name type="scientific">Heterobasidion irregulare (strain TC 32-1)</name>
    <dbReference type="NCBI Taxonomy" id="747525"/>
    <lineage>
        <taxon>Eukaryota</taxon>
        <taxon>Fungi</taxon>
        <taxon>Dikarya</taxon>
        <taxon>Basidiomycota</taxon>
        <taxon>Agaricomycotina</taxon>
        <taxon>Agaricomycetes</taxon>
        <taxon>Russulales</taxon>
        <taxon>Bondarzewiaceae</taxon>
        <taxon>Heterobasidion</taxon>
        <taxon>Heterobasidion annosum species complex</taxon>
    </lineage>
</organism>
<keyword evidence="2" id="KW-0472">Membrane</keyword>
<gene>
    <name evidence="3" type="ORF">HETIRDRAFT_449006</name>
</gene>
<dbReference type="GeneID" id="20675905"/>
<dbReference type="KEGG" id="hir:HETIRDRAFT_449006"/>
<evidence type="ECO:0000313" key="4">
    <source>
        <dbReference type="Proteomes" id="UP000030671"/>
    </source>
</evidence>
<dbReference type="AlphaFoldDB" id="W4KM14"/>
<protein>
    <submittedName>
        <fullName evidence="3">Uncharacterized protein</fullName>
    </submittedName>
</protein>
<sequence length="443" mass="47320">MSLPTILLRRTTANGSHMGSPKSLKTLVDWHRALEDIQPHLTPHRLLCLALLASALALALVLGLGLLRQRPAHPPKAQPRLPDSRALAALQRLLVPTRSRWPEPYTALAARADADASHTLYLPLAILLRDLLAGAVELRHPARSLHALLAGAEPGAGGGGSGDSDGWRVRVVVDVGLRCTVLAQLARERLFPAPFDVSRRSPFPACPSASPSAPLSDGACVYARLRGCMRAVRPVLTGGAFSRRRGAGAHLCFSLAAREGDLPPSPGNDNDEPRPPSPPPRASFALDLDAVPPPELESLLHHLHAALPTAARAPLKLTLHLTTLGAHLSPLALALDPSFILAAVPFLPPPPPKPAPATRREPARTSLALTASLPHVLSHLHQAHFALLSATHVSDARAFALRRAHAADRAPLDARARMLAAWEAALLERGILRRWEIVVRKEG</sequence>
<dbReference type="Proteomes" id="UP000030671">
    <property type="component" value="Unassembled WGS sequence"/>
</dbReference>
<reference evidence="3 4" key="1">
    <citation type="journal article" date="2012" name="New Phytol.">
        <title>Insight into trade-off between wood decay and parasitism from the genome of a fungal forest pathogen.</title>
        <authorList>
            <person name="Olson A."/>
            <person name="Aerts A."/>
            <person name="Asiegbu F."/>
            <person name="Belbahri L."/>
            <person name="Bouzid O."/>
            <person name="Broberg A."/>
            <person name="Canback B."/>
            <person name="Coutinho P.M."/>
            <person name="Cullen D."/>
            <person name="Dalman K."/>
            <person name="Deflorio G."/>
            <person name="van Diepen L.T."/>
            <person name="Dunand C."/>
            <person name="Duplessis S."/>
            <person name="Durling M."/>
            <person name="Gonthier P."/>
            <person name="Grimwood J."/>
            <person name="Fossdal C.G."/>
            <person name="Hansson D."/>
            <person name="Henrissat B."/>
            <person name="Hietala A."/>
            <person name="Himmelstrand K."/>
            <person name="Hoffmeister D."/>
            <person name="Hogberg N."/>
            <person name="James T.Y."/>
            <person name="Karlsson M."/>
            <person name="Kohler A."/>
            <person name="Kues U."/>
            <person name="Lee Y.H."/>
            <person name="Lin Y.C."/>
            <person name="Lind M."/>
            <person name="Lindquist E."/>
            <person name="Lombard V."/>
            <person name="Lucas S."/>
            <person name="Lunden K."/>
            <person name="Morin E."/>
            <person name="Murat C."/>
            <person name="Park J."/>
            <person name="Raffaello T."/>
            <person name="Rouze P."/>
            <person name="Salamov A."/>
            <person name="Schmutz J."/>
            <person name="Solheim H."/>
            <person name="Stahlberg J."/>
            <person name="Velez H."/>
            <person name="de Vries R.P."/>
            <person name="Wiebenga A."/>
            <person name="Woodward S."/>
            <person name="Yakovlev I."/>
            <person name="Garbelotto M."/>
            <person name="Martin F."/>
            <person name="Grigoriev I.V."/>
            <person name="Stenlid J."/>
        </authorList>
    </citation>
    <scope>NUCLEOTIDE SEQUENCE [LARGE SCALE GENOMIC DNA]</scope>
    <source>
        <strain evidence="3 4">TC 32-1</strain>
    </source>
</reference>
<evidence type="ECO:0000256" key="2">
    <source>
        <dbReference type="SAM" id="Phobius"/>
    </source>
</evidence>